<dbReference type="CDD" id="cd14014">
    <property type="entry name" value="STKc_PknB_like"/>
    <property type="match status" value="1"/>
</dbReference>
<dbReference type="GO" id="GO:0005524">
    <property type="term" value="F:ATP binding"/>
    <property type="evidence" value="ECO:0007669"/>
    <property type="project" value="UniProtKB-KW"/>
</dbReference>
<proteinExistence type="predicted"/>
<keyword evidence="11" id="KW-1185">Reference proteome</keyword>
<feature type="region of interest" description="Disordered" evidence="7">
    <location>
        <begin position="380"/>
        <end position="418"/>
    </location>
</feature>
<keyword evidence="4" id="KW-0547">Nucleotide-binding</keyword>
<dbReference type="InterPro" id="IPR000719">
    <property type="entry name" value="Prot_kinase_dom"/>
</dbReference>
<dbReference type="PROSITE" id="PS50011">
    <property type="entry name" value="PROTEIN_KINASE_DOM"/>
    <property type="match status" value="1"/>
</dbReference>
<name>A0AAW8DNH0_9MICC</name>
<keyword evidence="6" id="KW-0067">ATP-binding</keyword>
<organism evidence="9 12">
    <name type="scientific">Arthrobacter bambusae</name>
    <dbReference type="NCBI Taxonomy" id="1338426"/>
    <lineage>
        <taxon>Bacteria</taxon>
        <taxon>Bacillati</taxon>
        <taxon>Actinomycetota</taxon>
        <taxon>Actinomycetes</taxon>
        <taxon>Micrococcales</taxon>
        <taxon>Micrococcaceae</taxon>
        <taxon>Arthrobacter</taxon>
    </lineage>
</organism>
<dbReference type="AlphaFoldDB" id="A0AAW8DNH0"/>
<dbReference type="EC" id="2.7.11.1" evidence="1"/>
<dbReference type="EMBL" id="JAUSRG010000031">
    <property type="protein sequence ID" value="MDP9907882.1"/>
    <property type="molecule type" value="Genomic_DNA"/>
</dbReference>
<dbReference type="GO" id="GO:0004674">
    <property type="term" value="F:protein serine/threonine kinase activity"/>
    <property type="evidence" value="ECO:0007669"/>
    <property type="project" value="UniProtKB-KW"/>
</dbReference>
<feature type="domain" description="Protein kinase" evidence="8">
    <location>
        <begin position="32"/>
        <end position="299"/>
    </location>
</feature>
<comment type="caution">
    <text evidence="9">The sequence shown here is derived from an EMBL/GenBank/DDBJ whole genome shotgun (WGS) entry which is preliminary data.</text>
</comment>
<dbReference type="RefSeq" id="WP_306964684.1">
    <property type="nucleotide sequence ID" value="NZ_JAUSRG010000031.1"/>
</dbReference>
<evidence type="ECO:0000313" key="9">
    <source>
        <dbReference type="EMBL" id="MDP9907882.1"/>
    </source>
</evidence>
<dbReference type="PANTHER" id="PTHR43289:SF6">
    <property type="entry name" value="SERINE_THREONINE-PROTEIN KINASE NEKL-3"/>
    <property type="match status" value="1"/>
</dbReference>
<keyword evidence="3" id="KW-0808">Transferase</keyword>
<evidence type="ECO:0000256" key="7">
    <source>
        <dbReference type="SAM" id="MobiDB-lite"/>
    </source>
</evidence>
<evidence type="ECO:0000313" key="11">
    <source>
        <dbReference type="Proteomes" id="UP001230951"/>
    </source>
</evidence>
<dbReference type="EMBL" id="JAUSTF010000008">
    <property type="protein sequence ID" value="MDQ0181981.1"/>
    <property type="molecule type" value="Genomic_DNA"/>
</dbReference>
<evidence type="ECO:0000259" key="8">
    <source>
        <dbReference type="PROSITE" id="PS50011"/>
    </source>
</evidence>
<evidence type="ECO:0000256" key="1">
    <source>
        <dbReference type="ARBA" id="ARBA00012513"/>
    </source>
</evidence>
<dbReference type="PANTHER" id="PTHR43289">
    <property type="entry name" value="MITOGEN-ACTIVATED PROTEIN KINASE KINASE KINASE 20-RELATED"/>
    <property type="match status" value="1"/>
</dbReference>
<dbReference type="InterPro" id="IPR008266">
    <property type="entry name" value="Tyr_kinase_AS"/>
</dbReference>
<evidence type="ECO:0000256" key="6">
    <source>
        <dbReference type="ARBA" id="ARBA00022840"/>
    </source>
</evidence>
<evidence type="ECO:0000256" key="5">
    <source>
        <dbReference type="ARBA" id="ARBA00022777"/>
    </source>
</evidence>
<dbReference type="Pfam" id="PF00069">
    <property type="entry name" value="Pkinase"/>
    <property type="match status" value="1"/>
</dbReference>
<dbReference type="Gene3D" id="1.10.510.10">
    <property type="entry name" value="Transferase(Phosphotransferase) domain 1"/>
    <property type="match status" value="1"/>
</dbReference>
<feature type="region of interest" description="Disordered" evidence="7">
    <location>
        <begin position="1"/>
        <end position="26"/>
    </location>
</feature>
<dbReference type="PROSITE" id="PS00109">
    <property type="entry name" value="PROTEIN_KINASE_TYR"/>
    <property type="match status" value="1"/>
</dbReference>
<protein>
    <recommendedName>
        <fullName evidence="1">non-specific serine/threonine protein kinase</fullName>
        <ecNumber evidence="1">2.7.11.1</ecNumber>
    </recommendedName>
</protein>
<reference evidence="9 11" key="1">
    <citation type="submission" date="2023-07" db="EMBL/GenBank/DDBJ databases">
        <title>Sorghum-associated microbial communities from plants grown in Nebraska, USA.</title>
        <authorList>
            <person name="Schachtman D."/>
        </authorList>
    </citation>
    <scope>NUCLEOTIDE SEQUENCE</scope>
    <source>
        <strain evidence="9">DS1006</strain>
        <strain evidence="10 11">DS1016</strain>
    </source>
</reference>
<dbReference type="InterPro" id="IPR011009">
    <property type="entry name" value="Kinase-like_dom_sf"/>
</dbReference>
<evidence type="ECO:0000256" key="3">
    <source>
        <dbReference type="ARBA" id="ARBA00022679"/>
    </source>
</evidence>
<keyword evidence="5" id="KW-0418">Kinase</keyword>
<gene>
    <name evidence="9" type="ORF">J2S90_004877</name>
    <name evidence="10" type="ORF">J2S93_003420</name>
</gene>
<evidence type="ECO:0000256" key="2">
    <source>
        <dbReference type="ARBA" id="ARBA00022527"/>
    </source>
</evidence>
<dbReference type="SUPFAM" id="SSF56112">
    <property type="entry name" value="Protein kinase-like (PK-like)"/>
    <property type="match status" value="1"/>
</dbReference>
<evidence type="ECO:0000313" key="10">
    <source>
        <dbReference type="EMBL" id="MDQ0181981.1"/>
    </source>
</evidence>
<evidence type="ECO:0000256" key="4">
    <source>
        <dbReference type="ARBA" id="ARBA00022741"/>
    </source>
</evidence>
<dbReference type="Proteomes" id="UP001242995">
    <property type="component" value="Unassembled WGS sequence"/>
</dbReference>
<keyword evidence="2" id="KW-0723">Serine/threonine-protein kinase</keyword>
<sequence>METFSTCGSAQDRERDMPSHGIEPSEPVIPGFVAVRELGRGGRATVWLATEQRSGKSFAVKCLGRKPETADPRDAKSSLLREVRLLSRLDHEHLVKVHGVVELAESVEGGSGVVMDYAPGGSLGQLVSSRGSLGVGETVTILTPLAQALAYLHCQGVTHSDVSPGNVLFTAQGKPLLSDMGISRMVGDASGVPDSGTPGFADPAPAVRGTAELEPQRDTYALAALGWYCLTGSAPDTAARRPPLTLLVPAVPTALAVAIEAGLHPEAQQRPSAAELGVAVYRSAPPEAVDLSVSVHATVVPELMTRRRASAPRPKRARIAALFGRFRPPGSGRRHRRAVAPVSERRRAAPVVLALGMIAGAGSVAAVWLAGAVWWAGDRGPGARQTAPGPASSASQEERGASEPGMPRNTQQGAGPHNVPVEAEVPAVVWGRIRSANPEEAIRGLSALRDKALSSGKFELLEHVNVQGSAAAASDGKLKDELLGAGLVLAGFSTTLSSVSVERPSSPDRAAVAVTVETSAYEERDAAGEIVGARPRGEPQELRVVLLRGEDAWRITEILAKQS</sequence>
<evidence type="ECO:0000313" key="12">
    <source>
        <dbReference type="Proteomes" id="UP001242995"/>
    </source>
</evidence>
<accession>A0AAW8DNH0</accession>
<dbReference type="Proteomes" id="UP001230951">
    <property type="component" value="Unassembled WGS sequence"/>
</dbReference>